<accession>A0A2P8FEK8</accession>
<keyword evidence="9" id="KW-1133">Transmembrane helix</keyword>
<feature type="transmembrane region" description="Helical" evidence="9">
    <location>
        <begin position="6"/>
        <end position="27"/>
    </location>
</feature>
<dbReference type="GO" id="GO:0009244">
    <property type="term" value="P:lipopolysaccharide core region biosynthetic process"/>
    <property type="evidence" value="ECO:0007669"/>
    <property type="project" value="UniProtKB-UniRule"/>
</dbReference>
<dbReference type="GO" id="GO:0043842">
    <property type="term" value="F:Kdo transferase activity"/>
    <property type="evidence" value="ECO:0007669"/>
    <property type="project" value="UniProtKB-EC"/>
</dbReference>
<feature type="domain" description="3-deoxy-D-manno-octulosonic-acid transferase N-terminal" evidence="10">
    <location>
        <begin position="38"/>
        <end position="216"/>
    </location>
</feature>
<evidence type="ECO:0000256" key="5">
    <source>
        <dbReference type="ARBA" id="ARBA00022679"/>
    </source>
</evidence>
<organism evidence="11 12">
    <name type="scientific">Shimia abyssi</name>
    <dbReference type="NCBI Taxonomy" id="1662395"/>
    <lineage>
        <taxon>Bacteria</taxon>
        <taxon>Pseudomonadati</taxon>
        <taxon>Pseudomonadota</taxon>
        <taxon>Alphaproteobacteria</taxon>
        <taxon>Rhodobacterales</taxon>
        <taxon>Roseobacteraceae</taxon>
    </lineage>
</organism>
<dbReference type="Gene3D" id="3.40.50.2000">
    <property type="entry name" value="Glycogen Phosphorylase B"/>
    <property type="match status" value="1"/>
</dbReference>
<evidence type="ECO:0000256" key="9">
    <source>
        <dbReference type="RuleBase" id="RU365103"/>
    </source>
</evidence>
<evidence type="ECO:0000256" key="3">
    <source>
        <dbReference type="ARBA" id="ARBA00012621"/>
    </source>
</evidence>
<dbReference type="RefSeq" id="WP_106608160.1">
    <property type="nucleotide sequence ID" value="NZ_PYGJ01000004.1"/>
</dbReference>
<evidence type="ECO:0000313" key="11">
    <source>
        <dbReference type="EMBL" id="PSL20157.1"/>
    </source>
</evidence>
<dbReference type="EMBL" id="PYGJ01000004">
    <property type="protein sequence ID" value="PSL20157.1"/>
    <property type="molecule type" value="Genomic_DNA"/>
</dbReference>
<dbReference type="AlphaFoldDB" id="A0A2P8FEK8"/>
<keyword evidence="9" id="KW-0448">Lipopolysaccharide biosynthesis</keyword>
<dbReference type="GO" id="GO:0009245">
    <property type="term" value="P:lipid A biosynthetic process"/>
    <property type="evidence" value="ECO:0007669"/>
    <property type="project" value="TreeGrafter"/>
</dbReference>
<sequence length="439" mass="48685">MILGTTMVFYRLLWACLLPVGLVYLWLRGRKDPLYRQHIGERFGVYSKPLPQRPVWIHAVSIGELRSATALIRCALAAGHNVLVTNFTPAGRRESEKQFAPEIASGRLAVVYVPFDMSWCHRRLIAACQPQICLPLEVEIWPCMIHATRRAGVPLYLCNAQYATKSWIRDAKGLKFRKRIVAKCAGAFVKSDIHKQRYESIGVEDVIVTGELRFDQAIPDYLLDAAEAHRPALQRDNRQVIAIASGVEHEETIYRDMIQNLVANAHERGSPAPLVIYVPRAPERFDAVFDGLCQAGLSVERRSRLGAPGAEGLKNIQLPDTNKIQVLLGDSLGEMFYYLALAQKVIVGGGFYERGAHNIIEPLAIGKPAYVGPYTWTIEYPFEEAKLAGIATSYETPDAMVDALLALPVPEPQTIAEFMGLHSGASAKTLAGIEKVIAR</sequence>
<proteinExistence type="inferred from homology"/>
<dbReference type="EC" id="2.4.99.12" evidence="3 9"/>
<comment type="caution">
    <text evidence="11">The sequence shown here is derived from an EMBL/GenBank/DDBJ whole genome shotgun (WGS) entry which is preliminary data.</text>
</comment>
<dbReference type="OrthoDB" id="9789797at2"/>
<feature type="active site" description="Proton acceptor" evidence="8">
    <location>
        <position position="64"/>
    </location>
</feature>
<evidence type="ECO:0000259" key="10">
    <source>
        <dbReference type="Pfam" id="PF04413"/>
    </source>
</evidence>
<keyword evidence="9" id="KW-1003">Cell membrane</keyword>
<dbReference type="Gene3D" id="3.40.50.11720">
    <property type="entry name" value="3-Deoxy-D-manno-octulosonic-acid transferase, N-terminal domain"/>
    <property type="match status" value="1"/>
</dbReference>
<dbReference type="SUPFAM" id="SSF53756">
    <property type="entry name" value="UDP-Glycosyltransferase/glycogen phosphorylase"/>
    <property type="match status" value="1"/>
</dbReference>
<dbReference type="PANTHER" id="PTHR42755">
    <property type="entry name" value="3-DEOXY-MANNO-OCTULOSONATE CYTIDYLYLTRANSFERASE"/>
    <property type="match status" value="1"/>
</dbReference>
<protein>
    <recommendedName>
        <fullName evidence="4 9">3-deoxy-D-manno-octulosonic acid transferase</fullName>
        <shortName evidence="9">Kdo transferase</shortName>
        <ecNumber evidence="3 9">2.4.99.12</ecNumber>
    </recommendedName>
    <alternativeName>
        <fullName evidence="6 9">Lipid IV(A) 3-deoxy-D-manno-octulosonic acid transferase</fullName>
    </alternativeName>
</protein>
<keyword evidence="9" id="KW-0812">Transmembrane</keyword>
<name>A0A2P8FEK8_9RHOB</name>
<dbReference type="Proteomes" id="UP000240418">
    <property type="component" value="Unassembled WGS sequence"/>
</dbReference>
<comment type="subcellular location">
    <subcellularLocation>
        <location evidence="9">Cell membrane</location>
    </subcellularLocation>
</comment>
<comment type="similarity">
    <text evidence="9">Belongs to the glycosyltransferase group 1 family.</text>
</comment>
<dbReference type="Pfam" id="PF04413">
    <property type="entry name" value="Glycos_transf_N"/>
    <property type="match status" value="1"/>
</dbReference>
<evidence type="ECO:0000313" key="12">
    <source>
        <dbReference type="Proteomes" id="UP000240418"/>
    </source>
</evidence>
<evidence type="ECO:0000256" key="6">
    <source>
        <dbReference type="ARBA" id="ARBA00031445"/>
    </source>
</evidence>
<evidence type="ECO:0000256" key="7">
    <source>
        <dbReference type="ARBA" id="ARBA00049183"/>
    </source>
</evidence>
<evidence type="ECO:0000256" key="4">
    <source>
        <dbReference type="ARBA" id="ARBA00019077"/>
    </source>
</evidence>
<dbReference type="UniPathway" id="UPA00958"/>
<dbReference type="InterPro" id="IPR038107">
    <property type="entry name" value="Glycos_transf_N_sf"/>
</dbReference>
<comment type="pathway">
    <text evidence="2 9">Bacterial outer membrane biogenesis; LPS core biosynthesis.</text>
</comment>
<dbReference type="PANTHER" id="PTHR42755:SF1">
    <property type="entry name" value="3-DEOXY-D-MANNO-OCTULOSONIC ACID TRANSFERASE, MITOCHONDRIAL-RELATED"/>
    <property type="match status" value="1"/>
</dbReference>
<comment type="function">
    <text evidence="1 9">Involved in lipopolysaccharide (LPS) biosynthesis. Catalyzes the transfer of 3-deoxy-D-manno-octulosonate (Kdo) residue(s) from CMP-Kdo to lipid IV(A), the tetraacyldisaccharide-1,4'-bisphosphate precursor of lipid A.</text>
</comment>
<evidence type="ECO:0000256" key="8">
    <source>
        <dbReference type="PIRSR" id="PIRSR639901-1"/>
    </source>
</evidence>
<keyword evidence="9" id="KW-0472">Membrane</keyword>
<gene>
    <name evidence="11" type="ORF">CLV88_104218</name>
</gene>
<reference evidence="11 12" key="1">
    <citation type="submission" date="2018-03" db="EMBL/GenBank/DDBJ databases">
        <title>Genomic Encyclopedia of Archaeal and Bacterial Type Strains, Phase II (KMG-II): from individual species to whole genera.</title>
        <authorList>
            <person name="Goeker M."/>
        </authorList>
    </citation>
    <scope>NUCLEOTIDE SEQUENCE [LARGE SCALE GENOMIC DNA]</scope>
    <source>
        <strain evidence="11 12">DSM 100673</strain>
    </source>
</reference>
<evidence type="ECO:0000256" key="2">
    <source>
        <dbReference type="ARBA" id="ARBA00004713"/>
    </source>
</evidence>
<keyword evidence="5 9" id="KW-0808">Transferase</keyword>
<dbReference type="InterPro" id="IPR007507">
    <property type="entry name" value="Glycos_transf_N"/>
</dbReference>
<evidence type="ECO:0000256" key="1">
    <source>
        <dbReference type="ARBA" id="ARBA00003394"/>
    </source>
</evidence>
<dbReference type="InterPro" id="IPR039901">
    <property type="entry name" value="Kdotransferase"/>
</dbReference>
<dbReference type="GO" id="GO:0005886">
    <property type="term" value="C:plasma membrane"/>
    <property type="evidence" value="ECO:0007669"/>
    <property type="project" value="UniProtKB-SubCell"/>
</dbReference>
<comment type="catalytic activity">
    <reaction evidence="7 9">
        <text>lipid IVA (E. coli) + CMP-3-deoxy-beta-D-manno-octulosonate = alpha-Kdo-(2-&gt;6)-lipid IVA (E. coli) + CMP + H(+)</text>
        <dbReference type="Rhea" id="RHEA:28066"/>
        <dbReference type="ChEBI" id="CHEBI:15378"/>
        <dbReference type="ChEBI" id="CHEBI:58603"/>
        <dbReference type="ChEBI" id="CHEBI:60364"/>
        <dbReference type="ChEBI" id="CHEBI:60377"/>
        <dbReference type="ChEBI" id="CHEBI:85987"/>
        <dbReference type="EC" id="2.4.99.12"/>
    </reaction>
</comment>
<keyword evidence="12" id="KW-1185">Reference proteome</keyword>